<reference evidence="12 14" key="1">
    <citation type="submission" date="2015-09" db="EMBL/GenBank/DDBJ databases">
        <title>Genome sequence of Acetobacterium wieringae DSM 1911.</title>
        <authorList>
            <person name="Poehlein A."/>
            <person name="Bengelsdorf F.R."/>
            <person name="Schiel-Bengelsdorf B."/>
            <person name="Duerre P."/>
            <person name="Daniel R."/>
        </authorList>
    </citation>
    <scope>NUCLEOTIDE SEQUENCE [LARGE SCALE GENOMIC DNA]</scope>
    <source>
        <strain evidence="12 14">DSM 1911</strain>
    </source>
</reference>
<evidence type="ECO:0000256" key="3">
    <source>
        <dbReference type="ARBA" id="ARBA00022500"/>
    </source>
</evidence>
<protein>
    <submittedName>
        <fullName evidence="12 13">Methyl-accepting chemotaxis protein</fullName>
    </submittedName>
</protein>
<dbReference type="GO" id="GO:0004888">
    <property type="term" value="F:transmembrane signaling receptor activity"/>
    <property type="evidence" value="ECO:0007669"/>
    <property type="project" value="InterPro"/>
</dbReference>
<accession>A0A1F2PEU9</accession>
<dbReference type="Pfam" id="PF00015">
    <property type="entry name" value="MCPsignal"/>
    <property type="match status" value="1"/>
</dbReference>
<evidence type="ECO:0000256" key="8">
    <source>
        <dbReference type="PROSITE-ProRule" id="PRU00284"/>
    </source>
</evidence>
<dbReference type="InterPro" id="IPR004089">
    <property type="entry name" value="MCPsignal_dom"/>
</dbReference>
<organism evidence="12 14">
    <name type="scientific">Acetobacterium wieringae</name>
    <dbReference type="NCBI Taxonomy" id="52694"/>
    <lineage>
        <taxon>Bacteria</taxon>
        <taxon>Bacillati</taxon>
        <taxon>Bacillota</taxon>
        <taxon>Clostridia</taxon>
        <taxon>Eubacteriales</taxon>
        <taxon>Eubacteriaceae</taxon>
        <taxon>Acetobacterium</taxon>
    </lineage>
</organism>
<evidence type="ECO:0000256" key="7">
    <source>
        <dbReference type="ARBA" id="ARBA00029447"/>
    </source>
</evidence>
<evidence type="ECO:0000259" key="11">
    <source>
        <dbReference type="PROSITE" id="PS50885"/>
    </source>
</evidence>
<dbReference type="Pfam" id="PF17202">
    <property type="entry name" value="sCache_3_3"/>
    <property type="match status" value="1"/>
</dbReference>
<evidence type="ECO:0000256" key="9">
    <source>
        <dbReference type="SAM" id="Phobius"/>
    </source>
</evidence>
<keyword evidence="6 9" id="KW-0472">Membrane</keyword>
<dbReference type="AlphaFoldDB" id="A0A1F2PEU9"/>
<feature type="domain" description="Methyl-accepting transducer" evidence="10">
    <location>
        <begin position="261"/>
        <end position="490"/>
    </location>
</feature>
<dbReference type="SUPFAM" id="SSF58104">
    <property type="entry name" value="Methyl-accepting chemotaxis protein (MCP) signaling domain"/>
    <property type="match status" value="1"/>
</dbReference>
<evidence type="ECO:0000259" key="10">
    <source>
        <dbReference type="PROSITE" id="PS50111"/>
    </source>
</evidence>
<dbReference type="PROSITE" id="PS50111">
    <property type="entry name" value="CHEMOTAXIS_TRANSDUC_2"/>
    <property type="match status" value="1"/>
</dbReference>
<reference evidence="13 15" key="2">
    <citation type="submission" date="2019-08" db="EMBL/GenBank/DDBJ databases">
        <title>Isolation and enrichment of carboxydotrophic bacteria from anaerobic sludge for the production of bio-based chemicals from syngas.</title>
        <authorList>
            <person name="Antares A.L."/>
            <person name="Moreira J."/>
            <person name="Diender M."/>
            <person name="Parshina S.N."/>
            <person name="Stams A.J.M."/>
            <person name="Alves M."/>
            <person name="Alves J.I."/>
            <person name="Sousa D.Z."/>
        </authorList>
    </citation>
    <scope>NUCLEOTIDE SEQUENCE [LARGE SCALE GENOMIC DNA]</scope>
    <source>
        <strain evidence="13 15">JM</strain>
    </source>
</reference>
<dbReference type="RefSeq" id="WP_070371959.1">
    <property type="nucleotide sequence ID" value="NZ_LKEU01000036.1"/>
</dbReference>
<dbReference type="STRING" id="52694.ACWI_26870"/>
<dbReference type="Proteomes" id="UP000322619">
    <property type="component" value="Unassembled WGS sequence"/>
</dbReference>
<dbReference type="SMART" id="SM00304">
    <property type="entry name" value="HAMP"/>
    <property type="match status" value="1"/>
</dbReference>
<comment type="similarity">
    <text evidence="7">Belongs to the methyl-accepting chemotaxis (MCP) protein family.</text>
</comment>
<dbReference type="Gene3D" id="6.10.340.10">
    <property type="match status" value="1"/>
</dbReference>
<dbReference type="CDD" id="cd06225">
    <property type="entry name" value="HAMP"/>
    <property type="match status" value="1"/>
</dbReference>
<feature type="domain" description="HAMP" evidence="11">
    <location>
        <begin position="203"/>
        <end position="256"/>
    </location>
</feature>
<evidence type="ECO:0000256" key="6">
    <source>
        <dbReference type="ARBA" id="ARBA00023136"/>
    </source>
</evidence>
<dbReference type="Pfam" id="PF00672">
    <property type="entry name" value="HAMP"/>
    <property type="match status" value="1"/>
</dbReference>
<gene>
    <name evidence="12" type="primary">tap_18</name>
    <name evidence="12" type="ORF">ACWI_26870</name>
    <name evidence="13" type="ORF">FXB42_01055</name>
</gene>
<dbReference type="PROSITE" id="PS50885">
    <property type="entry name" value="HAMP"/>
    <property type="match status" value="1"/>
</dbReference>
<keyword evidence="5 9" id="KW-1133">Transmembrane helix</keyword>
<evidence type="ECO:0000256" key="1">
    <source>
        <dbReference type="ARBA" id="ARBA00004651"/>
    </source>
</evidence>
<dbReference type="PANTHER" id="PTHR43531:SF11">
    <property type="entry name" value="METHYL-ACCEPTING CHEMOTAXIS PROTEIN 3"/>
    <property type="match status" value="1"/>
</dbReference>
<evidence type="ECO:0000256" key="4">
    <source>
        <dbReference type="ARBA" id="ARBA00022692"/>
    </source>
</evidence>
<dbReference type="GO" id="GO:0005886">
    <property type="term" value="C:plasma membrane"/>
    <property type="evidence" value="ECO:0007669"/>
    <property type="project" value="UniProtKB-SubCell"/>
</dbReference>
<dbReference type="InterPro" id="IPR033463">
    <property type="entry name" value="sCache_3"/>
</dbReference>
<dbReference type="InterPro" id="IPR004090">
    <property type="entry name" value="Chemotax_Me-accpt_rcpt"/>
</dbReference>
<dbReference type="Proteomes" id="UP000176244">
    <property type="component" value="Unassembled WGS sequence"/>
</dbReference>
<dbReference type="EMBL" id="LKEU01000036">
    <property type="protein sequence ID" value="OFV69798.1"/>
    <property type="molecule type" value="Genomic_DNA"/>
</dbReference>
<dbReference type="GO" id="GO:0007165">
    <property type="term" value="P:signal transduction"/>
    <property type="evidence" value="ECO:0007669"/>
    <property type="project" value="UniProtKB-KW"/>
</dbReference>
<feature type="transmembrane region" description="Helical" evidence="9">
    <location>
        <begin position="7"/>
        <end position="27"/>
    </location>
</feature>
<dbReference type="SUPFAM" id="SSF103190">
    <property type="entry name" value="Sensory domain-like"/>
    <property type="match status" value="1"/>
</dbReference>
<proteinExistence type="inferred from homology"/>
<dbReference type="PRINTS" id="PR00260">
    <property type="entry name" value="CHEMTRNSDUCR"/>
</dbReference>
<keyword evidence="2" id="KW-1003">Cell membrane</keyword>
<sequence length="506" mass="54710">MKFKYKIVALFVSAIVLINLGIGIYAVNSMQNKVLDAARSKLLSDAALGEAFLDQQIPGDWIIKEGDLYKGSVKMNDNFGIVDRIGELTGDTVTVFQDDTRVATNVKDAEGNRAVNTEATDVVKKTVLDQGETYIGKANVVGVWNQTVYKPITNAKGEVIGIWYVGIPNTIYDKLAMDFRNMLILFSIVAVTLAGIVIWIITDRMTRPLVMLEKVTNRVAQGDLTQQVETVKSKDEIGVLAVAIERMIVNMRTALKKIADSSEEVAMGAQNISTASTSLSIGGTEQASSIEELTASINEIDEQTTINGESVSQAVALVRDAQAKVNSGDREMHNMLACMDDINDSSQNIGNIIKVIDEIAFQTNVLALNASVEAARAGEHGKGFAVVASEVRNLSIRTTDAVKQTSSLIEASGKNVKIGIEVANRVSEALDEIKASMKAVETRVEAVGKASEQQTQNIHEINSGISIIANVVHTNSATSEETAAASQELFNQAEILKRQTNQFKLQ</sequence>
<dbReference type="InterPro" id="IPR029151">
    <property type="entry name" value="Sensor-like_sf"/>
</dbReference>
<dbReference type="Gene3D" id="1.10.287.950">
    <property type="entry name" value="Methyl-accepting chemotaxis protein"/>
    <property type="match status" value="1"/>
</dbReference>
<dbReference type="OrthoDB" id="9765776at2"/>
<comment type="subcellular location">
    <subcellularLocation>
        <location evidence="1">Cell membrane</location>
        <topology evidence="1">Multi-pass membrane protein</topology>
    </subcellularLocation>
</comment>
<evidence type="ECO:0000313" key="14">
    <source>
        <dbReference type="Proteomes" id="UP000176244"/>
    </source>
</evidence>
<dbReference type="SMART" id="SM00283">
    <property type="entry name" value="MA"/>
    <property type="match status" value="1"/>
</dbReference>
<name>A0A1F2PEU9_9FIRM</name>
<evidence type="ECO:0000256" key="2">
    <source>
        <dbReference type="ARBA" id="ARBA00022475"/>
    </source>
</evidence>
<keyword evidence="3" id="KW-0145">Chemotaxis</keyword>
<dbReference type="InterPro" id="IPR003660">
    <property type="entry name" value="HAMP_dom"/>
</dbReference>
<dbReference type="InterPro" id="IPR051310">
    <property type="entry name" value="MCP_chemotaxis"/>
</dbReference>
<keyword evidence="4 9" id="KW-0812">Transmembrane</keyword>
<dbReference type="PANTHER" id="PTHR43531">
    <property type="entry name" value="PROTEIN ICFG"/>
    <property type="match status" value="1"/>
</dbReference>
<evidence type="ECO:0000256" key="5">
    <source>
        <dbReference type="ARBA" id="ARBA00022989"/>
    </source>
</evidence>
<comment type="caution">
    <text evidence="12">The sequence shown here is derived from an EMBL/GenBank/DDBJ whole genome shotgun (WGS) entry which is preliminary data.</text>
</comment>
<evidence type="ECO:0000313" key="12">
    <source>
        <dbReference type="EMBL" id="OFV69798.1"/>
    </source>
</evidence>
<evidence type="ECO:0000313" key="13">
    <source>
        <dbReference type="EMBL" id="TYC88233.1"/>
    </source>
</evidence>
<keyword evidence="8" id="KW-0807">Transducer</keyword>
<evidence type="ECO:0000313" key="15">
    <source>
        <dbReference type="Proteomes" id="UP000322619"/>
    </source>
</evidence>
<dbReference type="EMBL" id="VSLA01000002">
    <property type="protein sequence ID" value="TYC88233.1"/>
    <property type="molecule type" value="Genomic_DNA"/>
</dbReference>
<feature type="transmembrane region" description="Helical" evidence="9">
    <location>
        <begin position="182"/>
        <end position="201"/>
    </location>
</feature>
<dbReference type="GO" id="GO:0006935">
    <property type="term" value="P:chemotaxis"/>
    <property type="evidence" value="ECO:0007669"/>
    <property type="project" value="UniProtKB-KW"/>
</dbReference>